<reference evidence="1" key="1">
    <citation type="submission" date="2022-05" db="EMBL/GenBank/DDBJ databases">
        <title>Chromosome-level genome of Chaenocephalus aceratus.</title>
        <authorList>
            <person name="Park H."/>
        </authorList>
    </citation>
    <scope>NUCLEOTIDE SEQUENCE</scope>
    <source>
        <strain evidence="1">KU_202001</strain>
    </source>
</reference>
<evidence type="ECO:0000313" key="1">
    <source>
        <dbReference type="EMBL" id="KAI4817547.1"/>
    </source>
</evidence>
<gene>
    <name evidence="1" type="ORF">KUCAC02_010932</name>
</gene>
<keyword evidence="2" id="KW-1185">Reference proteome</keyword>
<organism evidence="1 2">
    <name type="scientific">Chaenocephalus aceratus</name>
    <name type="common">Blackfin icefish</name>
    <name type="synonym">Chaenichthys aceratus</name>
    <dbReference type="NCBI Taxonomy" id="36190"/>
    <lineage>
        <taxon>Eukaryota</taxon>
        <taxon>Metazoa</taxon>
        <taxon>Chordata</taxon>
        <taxon>Craniata</taxon>
        <taxon>Vertebrata</taxon>
        <taxon>Euteleostomi</taxon>
        <taxon>Actinopterygii</taxon>
        <taxon>Neopterygii</taxon>
        <taxon>Teleostei</taxon>
        <taxon>Neoteleostei</taxon>
        <taxon>Acanthomorphata</taxon>
        <taxon>Eupercaria</taxon>
        <taxon>Perciformes</taxon>
        <taxon>Notothenioidei</taxon>
        <taxon>Channichthyidae</taxon>
        <taxon>Chaenocephalus</taxon>
    </lineage>
</organism>
<dbReference type="EMBL" id="CM043795">
    <property type="protein sequence ID" value="KAI4817547.1"/>
    <property type="molecule type" value="Genomic_DNA"/>
</dbReference>
<sequence>MELERRLIDVSGQLNSGKKPVKTKPEKPVTEQHNTQPTRLSASSSSSDSSSSSSSSSSSDTSDSDSG</sequence>
<proteinExistence type="predicted"/>
<dbReference type="Proteomes" id="UP001057452">
    <property type="component" value="Chromosome 11"/>
</dbReference>
<evidence type="ECO:0000313" key="2">
    <source>
        <dbReference type="Proteomes" id="UP001057452"/>
    </source>
</evidence>
<name>A0ACB9WUT0_CHAAC</name>
<accession>A0ACB9WUT0</accession>
<comment type="caution">
    <text evidence="1">The sequence shown here is derived from an EMBL/GenBank/DDBJ whole genome shotgun (WGS) entry which is preliminary data.</text>
</comment>
<protein>
    <submittedName>
        <fullName evidence="1">Uncharacterized protein</fullName>
    </submittedName>
</protein>